<dbReference type="Proteomes" id="UP000688137">
    <property type="component" value="Unassembled WGS sequence"/>
</dbReference>
<keyword evidence="1" id="KW-0175">Coiled coil</keyword>
<dbReference type="EMBL" id="CAJJDM010000049">
    <property type="protein sequence ID" value="CAD8072547.1"/>
    <property type="molecule type" value="Genomic_DNA"/>
</dbReference>
<evidence type="ECO:0000313" key="2">
    <source>
        <dbReference type="EMBL" id="CAD8072547.1"/>
    </source>
</evidence>
<evidence type="ECO:0000256" key="1">
    <source>
        <dbReference type="SAM" id="Coils"/>
    </source>
</evidence>
<sequence length="1397" mass="165277">MFFPEQEYKISTKSEEELKKLTLEEDLSECQRSIYILTKGQQLQKKAIYSNLHKILREPNAFEFLFQVIIEEIQQQEEDNQIIAAKSLQKLIKENSLQIEELLQIYDLTTQILKIWSLPVLNEWVLTMDILLRTIGINNILIPVQQLILLLTDSSQPTMSRQSSAKLIGTLAQLLGNEIKGPILDRARNLCSDHDKEIRLIMADDVLIKVCQSISSDLIECYLIEKIMELYYDTDQIVRSSGMKLFFTIANNLSVDEIKNRCTKQFIDSIQSQNEENRLVMSKMCGRVFHLIKDYLNQNQFTLFLNIYMSYPKSKNIDIRVNFISNFPALLSLAAKKFEYFQESYLQCCNDTNEFVLRAIINCFHEVVLLSENTDILFQVFINFMKSKSLTILDILIFRFSSIINSFQKQQQPQFGQPALELLNNLITRNLWDFQIQLLEQFKKCQQIFNDVNMFMNAMINVIAKGIPKTKQLCCDNIAQYLSQYGDLRKRKDWIIQLFDLYFKSDIYYNRITFINIVESFSEFISKKLFKQYEFFDILIFSKDPIVNVRMRLIKILPLLFKKIDNDDLIILNMFNEAVQDCIMNGSRSFQFMIQQTKEELLKPNDENSLNKKDQEMMEKEEIIFKNDQKQRQLLLDQERDDLEINKIDLNDYLNKYKKKYPLSKIKNTNQSQTNLFKKQQIQNGASTLIIKKSVDFDSKSPLLECTQITKKPVLKSKTPTTKSMSDIKKQFKLPKYLSSRPFETKQSKNIFTINDSRYKHIKNLEKKNKQLTNKLVDLQTDLAQIDEFKIAISLDRPPMKNSRALFFSTNDVKKGKLQLEPQEINDDFHQRRIEIMKAQLQKQQRYIKRLTTILQTTRKFYEDLREYMQYFSSVLRQSAQGNDYYIVEQKETITSQQVIQSPTNKEMNNQNEEIKQQKNQIQKKVQFTLDDSFDRQQSQSKIQRITKDKEFMEVAEKQQQYISLKNLLQQFKSNEDRENFISTFTLAYQKIIDFERGNQDYKNLLEVQQQGKNRKVFYKHPMRSLIQRYGQFFPVKSIYTAFPMKDRERLDHFLISLEGMSSQIQRDLQKVDAFWLFKSNPFFFKSNDYRQSIELPVQILEEPQLFDEFLAEPEKHRVINLDQIMLSNLEKDLLQLMDSLMETQRKFQNECNDLQFLQKPQISKISDQLRKSLESLVCLSSMIGNNNLQTINKMYVIGQKDAYLYSHQIFSQNDFDSKYQMLELLLSDLCSLVQVNEMIIVKKALMMLKSIKNIYEIQKMITTIRESEIIILKQKLDLLLQDYSGVNTFITNAEQQVKGFFNSIGNKFTQVNNVCNVFLESDKIMDSQCRKQFAQNLKKQLKDITDYIQGLTQIERNDNCINIKQLQQEFDKKVSTFYVRSEQLQRMNEQISKRLQ</sequence>
<feature type="coiled-coil region" evidence="1">
    <location>
        <begin position="905"/>
        <end position="975"/>
    </location>
</feature>
<protein>
    <submittedName>
        <fullName evidence="2">Uncharacterized protein</fullName>
    </submittedName>
</protein>
<feature type="coiled-coil region" evidence="1">
    <location>
        <begin position="755"/>
        <end position="782"/>
    </location>
</feature>
<reference evidence="2" key="1">
    <citation type="submission" date="2021-01" db="EMBL/GenBank/DDBJ databases">
        <authorList>
            <consortium name="Genoscope - CEA"/>
            <person name="William W."/>
        </authorList>
    </citation>
    <scope>NUCLEOTIDE SEQUENCE</scope>
</reference>
<dbReference type="PANTHER" id="PTHR21467:SF0">
    <property type="entry name" value="SERINE_THREONINE-PROTEIN PHOSPHATASE 4 REGULATORY SUBUNIT 4"/>
    <property type="match status" value="1"/>
</dbReference>
<proteinExistence type="predicted"/>
<dbReference type="PANTHER" id="PTHR21467">
    <property type="entry name" value="PROTEIN PHOSPHATASE 4 REGULATORY SUBUNIT 4 PPP4R4"/>
    <property type="match status" value="1"/>
</dbReference>
<dbReference type="InterPro" id="IPR039918">
    <property type="entry name" value="PPP4R4"/>
</dbReference>
<organism evidence="2 3">
    <name type="scientific">Paramecium primaurelia</name>
    <dbReference type="NCBI Taxonomy" id="5886"/>
    <lineage>
        <taxon>Eukaryota</taxon>
        <taxon>Sar</taxon>
        <taxon>Alveolata</taxon>
        <taxon>Ciliophora</taxon>
        <taxon>Intramacronucleata</taxon>
        <taxon>Oligohymenophorea</taxon>
        <taxon>Peniculida</taxon>
        <taxon>Parameciidae</taxon>
        <taxon>Paramecium</taxon>
    </lineage>
</organism>
<comment type="caution">
    <text evidence="2">The sequence shown here is derived from an EMBL/GenBank/DDBJ whole genome shotgun (WGS) entry which is preliminary data.</text>
</comment>
<evidence type="ECO:0000313" key="3">
    <source>
        <dbReference type="Proteomes" id="UP000688137"/>
    </source>
</evidence>
<accession>A0A8S1LYE3</accession>
<gene>
    <name evidence="2" type="ORF">PPRIM_AZ9-3.1.T0490183</name>
</gene>
<keyword evidence="3" id="KW-1185">Reference proteome</keyword>
<name>A0A8S1LYE3_PARPR</name>